<keyword evidence="3" id="KW-0479">Metal-binding</keyword>
<dbReference type="Gene3D" id="3.40.228.10">
    <property type="entry name" value="Dimethylsulfoxide Reductase, domain 2"/>
    <property type="match status" value="1"/>
</dbReference>
<dbReference type="GO" id="GO:0043546">
    <property type="term" value="F:molybdopterin cofactor binding"/>
    <property type="evidence" value="ECO:0007669"/>
    <property type="project" value="InterPro"/>
</dbReference>
<feature type="domain" description="4Fe-4S Mo/W bis-MGD-type" evidence="10">
    <location>
        <begin position="227"/>
        <end position="282"/>
    </location>
</feature>
<dbReference type="EMBL" id="FOYO01000001">
    <property type="protein sequence ID" value="SFR36819.1"/>
    <property type="molecule type" value="Genomic_DNA"/>
</dbReference>
<gene>
    <name evidence="11" type="ORF">SAMN04488002_0843</name>
</gene>
<proteinExistence type="inferred from homology"/>
<evidence type="ECO:0000256" key="1">
    <source>
        <dbReference type="ARBA" id="ARBA00007023"/>
    </source>
</evidence>
<dbReference type="PANTHER" id="PTHR43105:SF14">
    <property type="entry name" value="FORMATE DEHYDROGENASE H"/>
    <property type="match status" value="1"/>
</dbReference>
<protein>
    <submittedName>
        <fullName evidence="11">Formate dehydrogenase major subunit</fullName>
    </submittedName>
</protein>
<dbReference type="PROSITE" id="PS51669">
    <property type="entry name" value="4FE4S_MOW_BIS_MGD"/>
    <property type="match status" value="1"/>
</dbReference>
<keyword evidence="2" id="KW-0004">4Fe-4S</keyword>
<evidence type="ECO:0000256" key="5">
    <source>
        <dbReference type="ARBA" id="ARBA00023002"/>
    </source>
</evidence>
<dbReference type="Gene3D" id="2.40.40.20">
    <property type="match status" value="1"/>
</dbReference>
<dbReference type="GO" id="GO:0015942">
    <property type="term" value="P:formate metabolic process"/>
    <property type="evidence" value="ECO:0007669"/>
    <property type="project" value="InterPro"/>
</dbReference>
<evidence type="ECO:0000313" key="11">
    <source>
        <dbReference type="EMBL" id="SFR36819.1"/>
    </source>
</evidence>
<dbReference type="InterPro" id="IPR006478">
    <property type="entry name" value="Formate_DH_asu"/>
</dbReference>
<dbReference type="PROSITE" id="PS00490">
    <property type="entry name" value="MOLYBDOPTERIN_PROK_2"/>
    <property type="match status" value="1"/>
</dbReference>
<dbReference type="InterPro" id="IPR006963">
    <property type="entry name" value="Mopterin_OxRdtase_4Fe-4S_dom"/>
</dbReference>
<dbReference type="InterPro" id="IPR017900">
    <property type="entry name" value="4Fe4S_Fe_S_CS"/>
</dbReference>
<evidence type="ECO:0000259" key="10">
    <source>
        <dbReference type="PROSITE" id="PS51669"/>
    </source>
</evidence>
<dbReference type="GO" id="GO:0046872">
    <property type="term" value="F:metal ion binding"/>
    <property type="evidence" value="ECO:0007669"/>
    <property type="project" value="UniProtKB-KW"/>
</dbReference>
<dbReference type="PROSITE" id="PS00551">
    <property type="entry name" value="MOLYBDOPTERIN_PROK_1"/>
    <property type="match status" value="1"/>
</dbReference>
<dbReference type="NCBIfam" id="TIGR01591">
    <property type="entry name" value="Fdh-alpha"/>
    <property type="match status" value="1"/>
</dbReference>
<dbReference type="SUPFAM" id="SSF53706">
    <property type="entry name" value="Formate dehydrogenase/DMSO reductase, domains 1-3"/>
    <property type="match status" value="1"/>
</dbReference>
<dbReference type="FunFam" id="3.30.70.20:FF:000035">
    <property type="entry name" value="Iron hydrogenase 1"/>
    <property type="match status" value="1"/>
</dbReference>
<dbReference type="OrthoDB" id="9816402at2"/>
<dbReference type="PROSITE" id="PS51085">
    <property type="entry name" value="2FE2S_FER_2"/>
    <property type="match status" value="1"/>
</dbReference>
<evidence type="ECO:0000256" key="4">
    <source>
        <dbReference type="ARBA" id="ARBA00022737"/>
    </source>
</evidence>
<dbReference type="Gene3D" id="3.10.20.740">
    <property type="match status" value="1"/>
</dbReference>
<dbReference type="InterPro" id="IPR006656">
    <property type="entry name" value="Mopterin_OxRdtase"/>
</dbReference>
<feature type="domain" description="4Fe-4S ferredoxin-type" evidence="9">
    <location>
        <begin position="142"/>
        <end position="172"/>
    </location>
</feature>
<evidence type="ECO:0000256" key="7">
    <source>
        <dbReference type="ARBA" id="ARBA00023014"/>
    </source>
</evidence>
<dbReference type="InterPro" id="IPR006655">
    <property type="entry name" value="Mopterin_OxRdtase_prok_CS"/>
</dbReference>
<evidence type="ECO:0000256" key="2">
    <source>
        <dbReference type="ARBA" id="ARBA00022485"/>
    </source>
</evidence>
<dbReference type="GO" id="GO:0051539">
    <property type="term" value="F:4 iron, 4 sulfur cluster binding"/>
    <property type="evidence" value="ECO:0007669"/>
    <property type="project" value="UniProtKB-KW"/>
</dbReference>
<dbReference type="GO" id="GO:0003954">
    <property type="term" value="F:NADH dehydrogenase activity"/>
    <property type="evidence" value="ECO:0007669"/>
    <property type="project" value="TreeGrafter"/>
</dbReference>
<dbReference type="PANTHER" id="PTHR43105">
    <property type="entry name" value="RESPIRATORY NITRATE REDUCTASE"/>
    <property type="match status" value="1"/>
</dbReference>
<dbReference type="PROSITE" id="PS00198">
    <property type="entry name" value="4FE4S_FER_1"/>
    <property type="match status" value="1"/>
</dbReference>
<evidence type="ECO:0000259" key="8">
    <source>
        <dbReference type="PROSITE" id="PS51085"/>
    </source>
</evidence>
<dbReference type="Gene3D" id="2.20.25.90">
    <property type="entry name" value="ADC-like domains"/>
    <property type="match status" value="1"/>
</dbReference>
<dbReference type="SUPFAM" id="SSF54292">
    <property type="entry name" value="2Fe-2S ferredoxin-like"/>
    <property type="match status" value="1"/>
</dbReference>
<comment type="similarity">
    <text evidence="1">In the C-terminal section; belongs to the prokaryotic molybdopterin-containing oxidoreductase family.</text>
</comment>
<dbReference type="CDD" id="cd02790">
    <property type="entry name" value="MopB_CT_Formate-Dh_H"/>
    <property type="match status" value="1"/>
</dbReference>
<dbReference type="Pfam" id="PF00384">
    <property type="entry name" value="Molybdopterin"/>
    <property type="match status" value="1"/>
</dbReference>
<dbReference type="STRING" id="670154.SAMN04488002_0843"/>
<dbReference type="InterPro" id="IPR036010">
    <property type="entry name" value="2Fe-2S_ferredoxin-like_sf"/>
</dbReference>
<keyword evidence="12" id="KW-1185">Reference proteome</keyword>
<dbReference type="GO" id="GO:0008863">
    <property type="term" value="F:formate dehydrogenase (NAD+) activity"/>
    <property type="evidence" value="ECO:0007669"/>
    <property type="project" value="InterPro"/>
</dbReference>
<dbReference type="InterPro" id="IPR041925">
    <property type="entry name" value="CT_Formate-Dh_H"/>
</dbReference>
<dbReference type="GO" id="GO:0022904">
    <property type="term" value="P:respiratory electron transport chain"/>
    <property type="evidence" value="ECO:0007669"/>
    <property type="project" value="TreeGrafter"/>
</dbReference>
<dbReference type="RefSeq" id="WP_090212912.1">
    <property type="nucleotide sequence ID" value="NZ_FOYO01000001.1"/>
</dbReference>
<dbReference type="PIRSF" id="PIRSF036643">
    <property type="entry name" value="FDH_alpha"/>
    <property type="match status" value="1"/>
</dbReference>
<evidence type="ECO:0000313" key="12">
    <source>
        <dbReference type="Proteomes" id="UP000199658"/>
    </source>
</evidence>
<dbReference type="InterPro" id="IPR009010">
    <property type="entry name" value="Asp_de-COase-like_dom_sf"/>
</dbReference>
<dbReference type="SUPFAM" id="SSF50692">
    <property type="entry name" value="ADC-like"/>
    <property type="match status" value="1"/>
</dbReference>
<dbReference type="Pfam" id="PF01568">
    <property type="entry name" value="Molydop_binding"/>
    <property type="match status" value="1"/>
</dbReference>
<keyword evidence="4" id="KW-0677">Repeat</keyword>
<dbReference type="GO" id="GO:0016020">
    <property type="term" value="C:membrane"/>
    <property type="evidence" value="ECO:0007669"/>
    <property type="project" value="TreeGrafter"/>
</dbReference>
<dbReference type="Gene3D" id="3.40.50.740">
    <property type="match status" value="1"/>
</dbReference>
<dbReference type="CDD" id="cd00207">
    <property type="entry name" value="fer2"/>
    <property type="match status" value="1"/>
</dbReference>
<evidence type="ECO:0000259" key="9">
    <source>
        <dbReference type="PROSITE" id="PS51379"/>
    </source>
</evidence>
<dbReference type="Pfam" id="PF12838">
    <property type="entry name" value="Fer4_7"/>
    <property type="match status" value="1"/>
</dbReference>
<organism evidence="11 12">
    <name type="scientific">Litoreibacter janthinus</name>
    <dbReference type="NCBI Taxonomy" id="670154"/>
    <lineage>
        <taxon>Bacteria</taxon>
        <taxon>Pseudomonadati</taxon>
        <taxon>Pseudomonadota</taxon>
        <taxon>Alphaproteobacteria</taxon>
        <taxon>Rhodobacterales</taxon>
        <taxon>Roseobacteraceae</taxon>
        <taxon>Litoreibacter</taxon>
    </lineage>
</organism>
<keyword evidence="7" id="KW-0411">Iron-sulfur</keyword>
<dbReference type="Pfam" id="PF04879">
    <property type="entry name" value="Molybdop_Fe4S4"/>
    <property type="match status" value="1"/>
</dbReference>
<dbReference type="InterPro" id="IPR050123">
    <property type="entry name" value="Prok_molybdopt-oxidoreductase"/>
</dbReference>
<dbReference type="InterPro" id="IPR017896">
    <property type="entry name" value="4Fe4S_Fe-S-bd"/>
</dbReference>
<dbReference type="AlphaFoldDB" id="A0A1I6G3R4"/>
<dbReference type="CDD" id="cd02753">
    <property type="entry name" value="MopB_Formate-Dh-H"/>
    <property type="match status" value="1"/>
</dbReference>
<dbReference type="PROSITE" id="PS51379">
    <property type="entry name" value="4FE4S_FER_2"/>
    <property type="match status" value="2"/>
</dbReference>
<dbReference type="InterPro" id="IPR041924">
    <property type="entry name" value="Formate_Dh-H_N"/>
</dbReference>
<dbReference type="SMART" id="SM00926">
    <property type="entry name" value="Molybdop_Fe4S4"/>
    <property type="match status" value="1"/>
</dbReference>
<keyword evidence="6" id="KW-0408">Iron</keyword>
<keyword evidence="5" id="KW-0560">Oxidoreductase</keyword>
<feature type="domain" description="4Fe-4S ferredoxin-type" evidence="9">
    <location>
        <begin position="181"/>
        <end position="214"/>
    </location>
</feature>
<dbReference type="InterPro" id="IPR006657">
    <property type="entry name" value="MoPterin_dinucl-bd_dom"/>
</dbReference>
<dbReference type="Pfam" id="PF13510">
    <property type="entry name" value="Fer2_4"/>
    <property type="match status" value="1"/>
</dbReference>
<dbReference type="GO" id="GO:1990204">
    <property type="term" value="C:oxidoreductase complex"/>
    <property type="evidence" value="ECO:0007669"/>
    <property type="project" value="UniProtKB-ARBA"/>
</dbReference>
<name>A0A1I6G3R4_9RHOB</name>
<dbReference type="Proteomes" id="UP000199658">
    <property type="component" value="Unassembled WGS sequence"/>
</dbReference>
<dbReference type="InterPro" id="IPR001041">
    <property type="entry name" value="2Fe-2S_ferredoxin-type"/>
</dbReference>
<dbReference type="SUPFAM" id="SSF54862">
    <property type="entry name" value="4Fe-4S ferredoxins"/>
    <property type="match status" value="1"/>
</dbReference>
<feature type="domain" description="2Fe-2S ferredoxin-type" evidence="8">
    <location>
        <begin position="3"/>
        <end position="83"/>
    </location>
</feature>
<evidence type="ECO:0000256" key="6">
    <source>
        <dbReference type="ARBA" id="ARBA00023004"/>
    </source>
</evidence>
<dbReference type="Gene3D" id="3.30.70.20">
    <property type="match status" value="1"/>
</dbReference>
<accession>A0A1I6G3R4</accession>
<evidence type="ECO:0000256" key="3">
    <source>
        <dbReference type="ARBA" id="ARBA00022723"/>
    </source>
</evidence>
<reference evidence="12" key="1">
    <citation type="submission" date="2016-10" db="EMBL/GenBank/DDBJ databases">
        <authorList>
            <person name="Varghese N."/>
            <person name="Submissions S."/>
        </authorList>
    </citation>
    <scope>NUCLEOTIDE SEQUENCE [LARGE SCALE GENOMIC DNA]</scope>
    <source>
        <strain evidence="12">DSM 26921</strain>
    </source>
</reference>
<dbReference type="InterPro" id="IPR027467">
    <property type="entry name" value="MopterinOxRdtase_cofactor_BS"/>
</dbReference>
<sequence length="921" mass="99967">MTDTIKFILDGAQVEAQAGETIWEVANGRGLVIPHLCHKPAPGYRPDGNCRACMVEIEGERVLAASCIREPSDGMVVTTNSNRAETARKMVVEMLVADQPEPEVAHDKSSHLWDMAAMQGVSRSRFPKLEEGRIPLLDDSHVAMSVNLDACIQCGLCVRACREVQVNDVIGMSGRGHDSYPTFDFADPMGDSTCVACGECVQACPTGALMPATVTDENQVGDSKDFDSEVESICPFCGVGCQISLKVKDGKVKYVDGINGPANEGRLCVKGRFGFDYIHHDHRLTKPLIRRNDAPAKGMNVDPGNWQDVFREATWEEALDAAADGMKGRGREVAGFGSAKCTNEEAYLFQKIIRQGFGHNNVDHCTRLCHASSVAALIENVGSGAVTATFNEIENADVAIVIGANPTENHPVAATYFKQFAKRGGKLIVMDPRGQALKRYSSHMLQFRPGADVSMLNAIMHTIVEEGLYDQQYIDAYTENWEAEKAHLAGFSPEKMSEICGIAPEMLRDVARTFAGAKSAMIFWGMGVSQHIHGTDNSRCLISLALMTGQVGRPGAGLHPLRGQNNVQGASDAGLVPMFLPDYQSVMDDGVRSAFTDVWGSGDFSNEKGLTVTEILDAVHAGDIKSMYILGENPAMSDPDVEHARDALAKLDHLVVQDIFLTETANFADVVLPASAFAEKSGTVTNTNRQVQMGRPAVSPPGDAKEDWWIEVELAKRLGLGWDYESPADVFAEMKLNMGSLNNITWDRLMGENVVTYPSLSPTDPGQSIVFGDGFPRADGRAKFTPANVIAPDESPDAEYPMILTTGRQLEHWHTGSMTRRASVLDAMEPEANCSLHPSTLRKLGVEPGGMLRLTTRRGTIDVMARSDRAVAPDMVFLPFAYVEAAANILTNPAVDPFGKIPEFKFAAVRVEAVKRPVAAE</sequence>